<dbReference type="FunCoup" id="A0A6P8P100">
    <property type="interactions" value="781"/>
</dbReference>
<sequence>METDLEDMSAKSQSKLGSSETPTVSHSDNQAVKFWPTKLAGTGLVTIIKGMESIPLDRQNQYSLPELQMTPECLQQELENCKAKYEEFQKDKSELENARMEAEKATKELKDRACRLTMRIEGDRQENENLELTHQVMLDEAEDETAKLQKMKQDLEAQLQEAAERKRVLEEERKISCRPERRMVFKGHIQDAELPDGITVKPRIQLPISGGCALITFDEAEVAQNIIEMRDHDVPLEECHLRVKAWPVHLLMPSAIEMQMKLCNRRILVSNIPASERTDLLLDKLELFFSKRKNGGGEVEEREFLPDTGNAVLTFLDNGVATELVKTGSFSVLLSNGKTHLLKATSYVDGEIKDLKFRTSTCRRSVLLTGIPDVMDKEPLQDLLEIYFQKASNGGGEVEALSYVPVGSHAVAFFEEDTGSNSSASGGL</sequence>
<dbReference type="AlphaFoldDB" id="A0A6P8P100"/>
<organism evidence="13 14">
    <name type="scientific">Geotrypetes seraphini</name>
    <name type="common">Gaboon caecilian</name>
    <name type="synonym">Caecilia seraphini</name>
    <dbReference type="NCBI Taxonomy" id="260995"/>
    <lineage>
        <taxon>Eukaryota</taxon>
        <taxon>Metazoa</taxon>
        <taxon>Chordata</taxon>
        <taxon>Craniata</taxon>
        <taxon>Vertebrata</taxon>
        <taxon>Euteleostomi</taxon>
        <taxon>Amphibia</taxon>
        <taxon>Gymnophiona</taxon>
        <taxon>Geotrypetes</taxon>
    </lineage>
</organism>
<dbReference type="CTD" id="3430"/>
<evidence type="ECO:0000256" key="9">
    <source>
        <dbReference type="ARBA" id="ARBA00023242"/>
    </source>
</evidence>
<evidence type="ECO:0000256" key="10">
    <source>
        <dbReference type="SAM" id="Coils"/>
    </source>
</evidence>
<dbReference type="Proteomes" id="UP000515159">
    <property type="component" value="Chromosome 13"/>
</dbReference>
<protein>
    <submittedName>
        <fullName evidence="14">Interferon-induced 35 kDa protein isoform X1</fullName>
    </submittedName>
</protein>
<feature type="region of interest" description="Disordered" evidence="11">
    <location>
        <begin position="1"/>
        <end position="29"/>
    </location>
</feature>
<feature type="compositionally biased region" description="Polar residues" evidence="11">
    <location>
        <begin position="10"/>
        <end position="29"/>
    </location>
</feature>
<keyword evidence="9" id="KW-0539">Nucleus</keyword>
<dbReference type="GO" id="GO:0045087">
    <property type="term" value="P:innate immune response"/>
    <property type="evidence" value="ECO:0007669"/>
    <property type="project" value="UniProtKB-KW"/>
</dbReference>
<evidence type="ECO:0000313" key="14">
    <source>
        <dbReference type="RefSeq" id="XP_033774685.1"/>
    </source>
</evidence>
<dbReference type="RefSeq" id="XP_033774685.1">
    <property type="nucleotide sequence ID" value="XM_033918794.1"/>
</dbReference>
<keyword evidence="10" id="KW-0175">Coiled coil</keyword>
<name>A0A6P8P100_GEOSA</name>
<dbReference type="OrthoDB" id="9936051at2759"/>
<comment type="similarity">
    <text evidence="4">Belongs to the NMI family.</text>
</comment>
<dbReference type="GO" id="GO:0045088">
    <property type="term" value="P:regulation of innate immune response"/>
    <property type="evidence" value="ECO:0007669"/>
    <property type="project" value="UniProtKB-ARBA"/>
</dbReference>
<dbReference type="GO" id="GO:0005615">
    <property type="term" value="C:extracellular space"/>
    <property type="evidence" value="ECO:0007669"/>
    <property type="project" value="UniProtKB-ARBA"/>
</dbReference>
<dbReference type="PANTHER" id="PTHR15225">
    <property type="entry name" value="INTERFERON-INDUCED PROTEIN 35/NMI N-MYC/STAT INTERACTING PROTEIN"/>
    <property type="match status" value="1"/>
</dbReference>
<dbReference type="GeneID" id="117347628"/>
<feature type="domain" description="NID" evidence="12">
    <location>
        <begin position="213"/>
        <end position="300"/>
    </location>
</feature>
<evidence type="ECO:0000256" key="3">
    <source>
        <dbReference type="ARBA" id="ARBA00004613"/>
    </source>
</evidence>
<reference evidence="14" key="1">
    <citation type="submission" date="2025-08" db="UniProtKB">
        <authorList>
            <consortium name="RefSeq"/>
        </authorList>
    </citation>
    <scope>IDENTIFICATION</scope>
</reference>
<dbReference type="GO" id="GO:0005737">
    <property type="term" value="C:cytoplasm"/>
    <property type="evidence" value="ECO:0007669"/>
    <property type="project" value="UniProtKB-SubCell"/>
</dbReference>
<evidence type="ECO:0000256" key="6">
    <source>
        <dbReference type="ARBA" id="ARBA00022525"/>
    </source>
</evidence>
<evidence type="ECO:0000256" key="7">
    <source>
        <dbReference type="ARBA" id="ARBA00022588"/>
    </source>
</evidence>
<feature type="domain" description="NID" evidence="12">
    <location>
        <begin position="311"/>
        <end position="400"/>
    </location>
</feature>
<dbReference type="KEGG" id="gsh:117347628"/>
<comment type="subcellular location">
    <subcellularLocation>
        <location evidence="2">Cytoplasm</location>
    </subcellularLocation>
    <subcellularLocation>
        <location evidence="1">Nucleus</location>
    </subcellularLocation>
    <subcellularLocation>
        <location evidence="3">Secreted</location>
    </subcellularLocation>
</comment>
<feature type="coiled-coil region" evidence="10">
    <location>
        <begin position="78"/>
        <end position="172"/>
    </location>
</feature>
<evidence type="ECO:0000256" key="4">
    <source>
        <dbReference type="ARBA" id="ARBA00010081"/>
    </source>
</evidence>
<keyword evidence="5" id="KW-0963">Cytoplasm</keyword>
<accession>A0A6P8P100</accession>
<keyword evidence="8" id="KW-0391">Immunity</keyword>
<keyword evidence="6" id="KW-0964">Secreted</keyword>
<dbReference type="InterPro" id="IPR012677">
    <property type="entry name" value="Nucleotide-bd_a/b_plait_sf"/>
</dbReference>
<dbReference type="Pfam" id="PF07292">
    <property type="entry name" value="NID"/>
    <property type="match status" value="2"/>
</dbReference>
<evidence type="ECO:0000256" key="2">
    <source>
        <dbReference type="ARBA" id="ARBA00004496"/>
    </source>
</evidence>
<proteinExistence type="inferred from homology"/>
<dbReference type="InterPro" id="IPR009909">
    <property type="entry name" value="Nmi/IFP35_dom"/>
</dbReference>
<gene>
    <name evidence="14" type="primary">IFI35</name>
</gene>
<dbReference type="GO" id="GO:0005634">
    <property type="term" value="C:nucleus"/>
    <property type="evidence" value="ECO:0007669"/>
    <property type="project" value="UniProtKB-SubCell"/>
</dbReference>
<evidence type="ECO:0000256" key="11">
    <source>
        <dbReference type="SAM" id="MobiDB-lite"/>
    </source>
</evidence>
<dbReference type="PANTHER" id="PTHR15225:SF1">
    <property type="entry name" value="INTERFERON-INDUCED 35 KDA PROTEIN"/>
    <property type="match status" value="1"/>
</dbReference>
<dbReference type="InParanoid" id="A0A6P8P100"/>
<keyword evidence="7" id="KW-0399">Innate immunity</keyword>
<evidence type="ECO:0000256" key="1">
    <source>
        <dbReference type="ARBA" id="ARBA00004123"/>
    </source>
</evidence>
<dbReference type="FunFam" id="3.30.70.330:FF:000300">
    <property type="entry name" value="Interferon-induced protein 35"/>
    <property type="match status" value="1"/>
</dbReference>
<evidence type="ECO:0000256" key="8">
    <source>
        <dbReference type="ARBA" id="ARBA00022859"/>
    </source>
</evidence>
<evidence type="ECO:0000313" key="13">
    <source>
        <dbReference type="Proteomes" id="UP000515159"/>
    </source>
</evidence>
<evidence type="ECO:0000256" key="5">
    <source>
        <dbReference type="ARBA" id="ARBA00022490"/>
    </source>
</evidence>
<keyword evidence="13" id="KW-1185">Reference proteome</keyword>
<dbReference type="Gene3D" id="3.30.70.330">
    <property type="match status" value="1"/>
</dbReference>
<evidence type="ECO:0000259" key="12">
    <source>
        <dbReference type="Pfam" id="PF07292"/>
    </source>
</evidence>